<comment type="caution">
    <text evidence="1">The sequence shown here is derived from an EMBL/GenBank/DDBJ whole genome shotgun (WGS) entry which is preliminary data.</text>
</comment>
<dbReference type="AlphaFoldDB" id="A0A4R0N9Q3"/>
<protein>
    <submittedName>
        <fullName evidence="1">Uncharacterized protein</fullName>
    </submittedName>
</protein>
<keyword evidence="2" id="KW-1185">Reference proteome</keyword>
<evidence type="ECO:0000313" key="2">
    <source>
        <dbReference type="Proteomes" id="UP000293347"/>
    </source>
</evidence>
<organism evidence="1 2">
    <name type="scientific">Pedobacter psychroterrae</name>
    <dbReference type="NCBI Taxonomy" id="2530453"/>
    <lineage>
        <taxon>Bacteria</taxon>
        <taxon>Pseudomonadati</taxon>
        <taxon>Bacteroidota</taxon>
        <taxon>Sphingobacteriia</taxon>
        <taxon>Sphingobacteriales</taxon>
        <taxon>Sphingobacteriaceae</taxon>
        <taxon>Pedobacter</taxon>
    </lineage>
</organism>
<dbReference type="EMBL" id="SJSL01000010">
    <property type="protein sequence ID" value="TCC96805.1"/>
    <property type="molecule type" value="Genomic_DNA"/>
</dbReference>
<reference evidence="1 2" key="1">
    <citation type="submission" date="2019-02" db="EMBL/GenBank/DDBJ databases">
        <title>Pedobacter sp. RP-1-14 sp. nov., isolated from Arctic soil.</title>
        <authorList>
            <person name="Dahal R.H."/>
        </authorList>
    </citation>
    <scope>NUCLEOTIDE SEQUENCE [LARGE SCALE GENOMIC DNA]</scope>
    <source>
        <strain evidence="1 2">RP-1-14</strain>
    </source>
</reference>
<name>A0A4R0N9Q3_9SPHI</name>
<accession>A0A4R0N9Q3</accession>
<dbReference type="Proteomes" id="UP000293347">
    <property type="component" value="Unassembled WGS sequence"/>
</dbReference>
<gene>
    <name evidence="1" type="ORF">EZ437_20670</name>
</gene>
<sequence length="75" mass="8828">MKTNFSLLFYLKKQKNYVSGNVPIYMRITLNIYGFSHFFNESSTSLHSPNRSIYPNCRSTSSNQLIRRFKIVLSK</sequence>
<proteinExistence type="predicted"/>
<dbReference type="OrthoDB" id="892893at2"/>
<evidence type="ECO:0000313" key="1">
    <source>
        <dbReference type="EMBL" id="TCC96805.1"/>
    </source>
</evidence>